<dbReference type="eggNOG" id="COG1247">
    <property type="taxonomic scope" value="Bacteria"/>
</dbReference>
<comment type="caution">
    <text evidence="1">The sequence shown here is derived from an EMBL/GenBank/DDBJ whole genome shotgun (WGS) entry which is preliminary data.</text>
</comment>
<organism evidence="1 2">
    <name type="scientific">Dialister micraerophilus UPII 345-E</name>
    <dbReference type="NCBI Taxonomy" id="910314"/>
    <lineage>
        <taxon>Bacteria</taxon>
        <taxon>Bacillati</taxon>
        <taxon>Bacillota</taxon>
        <taxon>Negativicutes</taxon>
        <taxon>Veillonellales</taxon>
        <taxon>Veillonellaceae</taxon>
        <taxon>Dialister</taxon>
    </lineage>
</organism>
<dbReference type="Proteomes" id="UP000004594">
    <property type="component" value="Unassembled WGS sequence"/>
</dbReference>
<proteinExistence type="predicted"/>
<reference evidence="1 2" key="1">
    <citation type="submission" date="2010-11" db="EMBL/GenBank/DDBJ databases">
        <authorList>
            <person name="Durkin A.S."/>
            <person name="Madupu R."/>
            <person name="Torralba M."/>
            <person name="Gillis M."/>
            <person name="Methe B."/>
            <person name="Sutton G."/>
            <person name="Nelson K.E."/>
        </authorList>
    </citation>
    <scope>NUCLEOTIDE SEQUENCE [LARGE SCALE GENOMIC DNA]</scope>
    <source>
        <strain evidence="1 2">UPII 345-E</strain>
    </source>
</reference>
<name>E4L9C9_9FIRM</name>
<dbReference type="AlphaFoldDB" id="E4L9C9"/>
<evidence type="ECO:0008006" key="3">
    <source>
        <dbReference type="Google" id="ProtNLM"/>
    </source>
</evidence>
<dbReference type="EMBL" id="AENT01000024">
    <property type="protein sequence ID" value="EFR42484.1"/>
    <property type="molecule type" value="Genomic_DNA"/>
</dbReference>
<accession>E4L9C9</accession>
<protein>
    <recommendedName>
        <fullName evidence="3">Acetyltransferase, GNAT family</fullName>
    </recommendedName>
</protein>
<sequence length="51" mass="6143">MEIRYITNSDDRLAISKIYEESWKYAYKGIIPQEYLNSIPEGRWSKNFDIP</sequence>
<gene>
    <name evidence="1" type="ORF">HMPREF9220_0352</name>
</gene>
<evidence type="ECO:0000313" key="2">
    <source>
        <dbReference type="Proteomes" id="UP000004594"/>
    </source>
</evidence>
<evidence type="ECO:0000313" key="1">
    <source>
        <dbReference type="EMBL" id="EFR42484.1"/>
    </source>
</evidence>